<proteinExistence type="predicted"/>
<name>A0A4Y3KH82_CELUD</name>
<dbReference type="CDD" id="cd06462">
    <property type="entry name" value="Peptidase_S24_S26"/>
    <property type="match status" value="1"/>
</dbReference>
<accession>A0A4Y3KH82</accession>
<evidence type="ECO:0000313" key="2">
    <source>
        <dbReference type="EMBL" id="GEA82445.1"/>
    </source>
</evidence>
<comment type="caution">
    <text evidence="2">The sequence shown here is derived from an EMBL/GenBank/DDBJ whole genome shotgun (WGS) entry which is preliminary data.</text>
</comment>
<feature type="compositionally biased region" description="Gly residues" evidence="1">
    <location>
        <begin position="131"/>
        <end position="141"/>
    </location>
</feature>
<dbReference type="Proteomes" id="UP000315842">
    <property type="component" value="Unassembled WGS sequence"/>
</dbReference>
<protein>
    <recommendedName>
        <fullName evidence="4">Peptidase S26 domain-containing protein</fullName>
    </recommendedName>
</protein>
<feature type="region of interest" description="Disordered" evidence="1">
    <location>
        <begin position="102"/>
        <end position="147"/>
    </location>
</feature>
<sequence>MVLVRSHPSSVSVGDVVQLDHDPTDATPGVVHRVVEVDGANIRTRGDANAAADPGWTPVTEVQGVVVGALRGPAADAYAAFRSPVGQATAAALAVMLLWPAQTTRSRSRKPGRTQGRHVHGSDAVPRAPGAQGGAVRGAGGPAEAAR</sequence>
<evidence type="ECO:0008006" key="4">
    <source>
        <dbReference type="Google" id="ProtNLM"/>
    </source>
</evidence>
<gene>
    <name evidence="2" type="ORF">CUD01_28890</name>
</gene>
<organism evidence="2 3">
    <name type="scientific">Cellulomonas uda</name>
    <dbReference type="NCBI Taxonomy" id="1714"/>
    <lineage>
        <taxon>Bacteria</taxon>
        <taxon>Bacillati</taxon>
        <taxon>Actinomycetota</taxon>
        <taxon>Actinomycetes</taxon>
        <taxon>Micrococcales</taxon>
        <taxon>Cellulomonadaceae</taxon>
        <taxon>Cellulomonas</taxon>
    </lineage>
</organism>
<keyword evidence="3" id="KW-1185">Reference proteome</keyword>
<dbReference type="AlphaFoldDB" id="A0A4Y3KH82"/>
<evidence type="ECO:0000256" key="1">
    <source>
        <dbReference type="SAM" id="MobiDB-lite"/>
    </source>
</evidence>
<dbReference type="EMBL" id="BJLP01000061">
    <property type="protein sequence ID" value="GEA82445.1"/>
    <property type="molecule type" value="Genomic_DNA"/>
</dbReference>
<feature type="compositionally biased region" description="Basic residues" evidence="1">
    <location>
        <begin position="106"/>
        <end position="119"/>
    </location>
</feature>
<reference evidence="2 3" key="1">
    <citation type="submission" date="2019-06" db="EMBL/GenBank/DDBJ databases">
        <title>Whole genome shotgun sequence of Cellulomonas uda NBRC 3747.</title>
        <authorList>
            <person name="Hosoyama A."/>
            <person name="Uohara A."/>
            <person name="Ohji S."/>
            <person name="Ichikawa N."/>
        </authorList>
    </citation>
    <scope>NUCLEOTIDE SEQUENCE [LARGE SCALE GENOMIC DNA]</scope>
    <source>
        <strain evidence="2 3">NBRC 3747</strain>
    </source>
</reference>
<evidence type="ECO:0000313" key="3">
    <source>
        <dbReference type="Proteomes" id="UP000315842"/>
    </source>
</evidence>